<dbReference type="Pfam" id="PF00459">
    <property type="entry name" value="Inositol_P"/>
    <property type="match status" value="1"/>
</dbReference>
<dbReference type="InterPro" id="IPR020550">
    <property type="entry name" value="Inositol_monophosphatase_CS"/>
</dbReference>
<dbReference type="InterPro" id="IPR033942">
    <property type="entry name" value="IMPase"/>
</dbReference>
<accession>A0A2S0KL03</accession>
<dbReference type="KEGG" id="fsa:C5Q98_00020"/>
<keyword evidence="6 7" id="KW-0460">Magnesium</keyword>
<evidence type="ECO:0000256" key="4">
    <source>
        <dbReference type="ARBA" id="ARBA00022723"/>
    </source>
</evidence>
<proteinExistence type="inferred from homology"/>
<keyword evidence="5 8" id="KW-0378">Hydrolase</keyword>
<dbReference type="RefSeq" id="WP_106011698.1">
    <property type="nucleotide sequence ID" value="NZ_CP027226.1"/>
</dbReference>
<dbReference type="CDD" id="cd01639">
    <property type="entry name" value="IMPase"/>
    <property type="match status" value="1"/>
</dbReference>
<dbReference type="PANTHER" id="PTHR20854:SF4">
    <property type="entry name" value="INOSITOL-1-MONOPHOSPHATASE-RELATED"/>
    <property type="match status" value="1"/>
</dbReference>
<evidence type="ECO:0000313" key="10">
    <source>
        <dbReference type="Proteomes" id="UP000237947"/>
    </source>
</evidence>
<evidence type="ECO:0000256" key="6">
    <source>
        <dbReference type="ARBA" id="ARBA00022842"/>
    </source>
</evidence>
<evidence type="ECO:0000256" key="1">
    <source>
        <dbReference type="ARBA" id="ARBA00001033"/>
    </source>
</evidence>
<evidence type="ECO:0000256" key="8">
    <source>
        <dbReference type="RuleBase" id="RU364068"/>
    </source>
</evidence>
<dbReference type="EC" id="3.1.3.25" evidence="8"/>
<dbReference type="InterPro" id="IPR000760">
    <property type="entry name" value="Inositol_monophosphatase-like"/>
</dbReference>
<sequence>MLDINELIEIVKKDGEFLKSAVLKSSDVHEKEGHVNFVTKYDMASQKYLQEEFAKRWPDYNFIGEEEPIAKQLTDKPAFIVDPIDGTSNFMYGVPNSAISVAVVEDKETVQGIVYNFFTDELFTAEKGKGAYLNGERIYAPERPLEGTLCAVGTAPYYDELRGGTLNLIEQILEYCDIRRMGAAALDFCYVACGRFSAFIELTMQAWDYAAGYLICEEAGAIVSDINGNGIKPLGESSIVVGNPVAYKEFFEKIDLSLVK</sequence>
<gene>
    <name evidence="9" type="ORF">C5Q98_00020</name>
</gene>
<dbReference type="OrthoDB" id="9772456at2"/>
<comment type="catalytic activity">
    <reaction evidence="1 8">
        <text>a myo-inositol phosphate + H2O = myo-inositol + phosphate</text>
        <dbReference type="Rhea" id="RHEA:24056"/>
        <dbReference type="ChEBI" id="CHEBI:15377"/>
        <dbReference type="ChEBI" id="CHEBI:17268"/>
        <dbReference type="ChEBI" id="CHEBI:43474"/>
        <dbReference type="ChEBI" id="CHEBI:84139"/>
        <dbReference type="EC" id="3.1.3.25"/>
    </reaction>
</comment>
<reference evidence="10" key="1">
    <citation type="submission" date="2018-02" db="EMBL/GenBank/DDBJ databases">
        <authorList>
            <person name="Holder M.E."/>
            <person name="Ajami N.J."/>
            <person name="Petrosino J.F."/>
        </authorList>
    </citation>
    <scope>NUCLEOTIDE SEQUENCE [LARGE SCALE GENOMIC DNA]</scope>
    <source>
        <strain evidence="10">CCUG 47711</strain>
    </source>
</reference>
<dbReference type="InterPro" id="IPR020583">
    <property type="entry name" value="Inositol_monoP_metal-BS"/>
</dbReference>
<evidence type="ECO:0000256" key="5">
    <source>
        <dbReference type="ARBA" id="ARBA00022801"/>
    </source>
</evidence>
<dbReference type="Gene3D" id="3.40.190.80">
    <property type="match status" value="1"/>
</dbReference>
<dbReference type="GO" id="GO:0007165">
    <property type="term" value="P:signal transduction"/>
    <property type="evidence" value="ECO:0007669"/>
    <property type="project" value="TreeGrafter"/>
</dbReference>
<feature type="binding site" evidence="7">
    <location>
        <position position="82"/>
    </location>
    <ligand>
        <name>Mg(2+)</name>
        <dbReference type="ChEBI" id="CHEBI:18420"/>
        <label>1</label>
        <note>catalytic</note>
    </ligand>
</feature>
<evidence type="ECO:0000256" key="2">
    <source>
        <dbReference type="ARBA" id="ARBA00001946"/>
    </source>
</evidence>
<dbReference type="PRINTS" id="PR00377">
    <property type="entry name" value="IMPHPHTASES"/>
</dbReference>
<dbReference type="EMBL" id="CP027226">
    <property type="protein sequence ID" value="AVM41710.1"/>
    <property type="molecule type" value="Genomic_DNA"/>
</dbReference>
<dbReference type="Gene3D" id="3.30.540.10">
    <property type="entry name" value="Fructose-1,6-Bisphosphatase, subunit A, domain 1"/>
    <property type="match status" value="1"/>
</dbReference>
<evidence type="ECO:0000256" key="7">
    <source>
        <dbReference type="PIRSR" id="PIRSR600760-2"/>
    </source>
</evidence>
<keyword evidence="4 7" id="KW-0479">Metal-binding</keyword>
<dbReference type="GO" id="GO:0046872">
    <property type="term" value="F:metal ion binding"/>
    <property type="evidence" value="ECO:0007669"/>
    <property type="project" value="UniProtKB-KW"/>
</dbReference>
<dbReference type="Proteomes" id="UP000237947">
    <property type="component" value="Chromosome"/>
</dbReference>
<dbReference type="GO" id="GO:0008934">
    <property type="term" value="F:inositol monophosphate 1-phosphatase activity"/>
    <property type="evidence" value="ECO:0007669"/>
    <property type="project" value="InterPro"/>
</dbReference>
<evidence type="ECO:0000313" key="9">
    <source>
        <dbReference type="EMBL" id="AVM41710.1"/>
    </source>
</evidence>
<dbReference type="GO" id="GO:0006020">
    <property type="term" value="P:inositol metabolic process"/>
    <property type="evidence" value="ECO:0007669"/>
    <property type="project" value="TreeGrafter"/>
</dbReference>
<dbReference type="PROSITE" id="PS00630">
    <property type="entry name" value="IMP_2"/>
    <property type="match status" value="1"/>
</dbReference>
<protein>
    <recommendedName>
        <fullName evidence="8">Inositol-1-monophosphatase</fullName>
        <ecNumber evidence="8">3.1.3.25</ecNumber>
    </recommendedName>
</protein>
<organism evidence="9 10">
    <name type="scientific">Fastidiosipila sanguinis</name>
    <dbReference type="NCBI Taxonomy" id="236753"/>
    <lineage>
        <taxon>Bacteria</taxon>
        <taxon>Bacillati</taxon>
        <taxon>Bacillota</taxon>
        <taxon>Clostridia</taxon>
        <taxon>Eubacteriales</taxon>
        <taxon>Oscillospiraceae</taxon>
        <taxon>Fastidiosipila</taxon>
    </lineage>
</organism>
<feature type="binding site" evidence="7">
    <location>
        <position position="208"/>
    </location>
    <ligand>
        <name>Mg(2+)</name>
        <dbReference type="ChEBI" id="CHEBI:18420"/>
        <label>1</label>
        <note>catalytic</note>
    </ligand>
</feature>
<dbReference type="GO" id="GO:0046854">
    <property type="term" value="P:phosphatidylinositol phosphate biosynthetic process"/>
    <property type="evidence" value="ECO:0007669"/>
    <property type="project" value="InterPro"/>
</dbReference>
<dbReference type="AlphaFoldDB" id="A0A2S0KL03"/>
<dbReference type="PROSITE" id="PS00629">
    <property type="entry name" value="IMP_1"/>
    <property type="match status" value="1"/>
</dbReference>
<keyword evidence="10" id="KW-1185">Reference proteome</keyword>
<dbReference type="SUPFAM" id="SSF56655">
    <property type="entry name" value="Carbohydrate phosphatase"/>
    <property type="match status" value="1"/>
</dbReference>
<comment type="similarity">
    <text evidence="3 8">Belongs to the inositol monophosphatase superfamily.</text>
</comment>
<name>A0A2S0KL03_9FIRM</name>
<dbReference type="PANTHER" id="PTHR20854">
    <property type="entry name" value="INOSITOL MONOPHOSPHATASE"/>
    <property type="match status" value="1"/>
</dbReference>
<feature type="binding site" evidence="7">
    <location>
        <position position="85"/>
    </location>
    <ligand>
        <name>Mg(2+)</name>
        <dbReference type="ChEBI" id="CHEBI:18420"/>
        <label>1</label>
        <note>catalytic</note>
    </ligand>
</feature>
<feature type="binding site" evidence="7">
    <location>
        <position position="65"/>
    </location>
    <ligand>
        <name>Mg(2+)</name>
        <dbReference type="ChEBI" id="CHEBI:18420"/>
        <label>1</label>
        <note>catalytic</note>
    </ligand>
</feature>
<comment type="cofactor">
    <cofactor evidence="2 7 8">
        <name>Mg(2+)</name>
        <dbReference type="ChEBI" id="CHEBI:18420"/>
    </cofactor>
</comment>
<evidence type="ECO:0000256" key="3">
    <source>
        <dbReference type="ARBA" id="ARBA00009759"/>
    </source>
</evidence>
<feature type="binding site" evidence="7">
    <location>
        <position position="84"/>
    </location>
    <ligand>
        <name>Mg(2+)</name>
        <dbReference type="ChEBI" id="CHEBI:18420"/>
        <label>1</label>
        <note>catalytic</note>
    </ligand>
</feature>